<dbReference type="AlphaFoldDB" id="A0A9X3SUN7"/>
<dbReference type="InterPro" id="IPR055616">
    <property type="entry name" value="DUF7192"/>
</dbReference>
<dbReference type="EMBL" id="JAVDYD010000001">
    <property type="protein sequence ID" value="MDR7339860.1"/>
    <property type="molecule type" value="Genomic_DNA"/>
</dbReference>
<name>A0A9X3SUN7_9ACTN</name>
<dbReference type="EMBL" id="JAPZVQ010000006">
    <property type="protein sequence ID" value="MDA1385740.1"/>
    <property type="molecule type" value="Genomic_DNA"/>
</dbReference>
<keyword evidence="5" id="KW-1185">Reference proteome</keyword>
<organism evidence="2 4">
    <name type="scientific">Glycomyces lechevalierae</name>
    <dbReference type="NCBI Taxonomy" id="256034"/>
    <lineage>
        <taxon>Bacteria</taxon>
        <taxon>Bacillati</taxon>
        <taxon>Actinomycetota</taxon>
        <taxon>Actinomycetes</taxon>
        <taxon>Glycomycetales</taxon>
        <taxon>Glycomycetaceae</taxon>
        <taxon>Glycomyces</taxon>
    </lineage>
</organism>
<protein>
    <recommendedName>
        <fullName evidence="1">DUF7192 domain-containing protein</fullName>
    </recommendedName>
</protein>
<evidence type="ECO:0000313" key="3">
    <source>
        <dbReference type="EMBL" id="MDR7339860.1"/>
    </source>
</evidence>
<evidence type="ECO:0000313" key="2">
    <source>
        <dbReference type="EMBL" id="MDA1385740.1"/>
    </source>
</evidence>
<accession>A0A9X3SUN7</accession>
<evidence type="ECO:0000313" key="4">
    <source>
        <dbReference type="Proteomes" id="UP001145799"/>
    </source>
</evidence>
<reference evidence="3 5" key="2">
    <citation type="submission" date="2023-07" db="EMBL/GenBank/DDBJ databases">
        <title>Sequencing the genomes of 1000 actinobacteria strains.</title>
        <authorList>
            <person name="Klenk H.-P."/>
        </authorList>
    </citation>
    <scope>NUCLEOTIDE SEQUENCE [LARGE SCALE GENOMIC DNA]</scope>
    <source>
        <strain evidence="3 5">DSM 44724</strain>
    </source>
</reference>
<reference evidence="2" key="1">
    <citation type="submission" date="2022-12" db="EMBL/GenBank/DDBJ databases">
        <title>Gycomyces niveus sp.nov., a novel actinomycete isolated from soil in Shouguang.</title>
        <authorList>
            <person name="Yang X."/>
        </authorList>
    </citation>
    <scope>NUCLEOTIDE SEQUENCE</scope>
    <source>
        <strain evidence="2">DSM 44724</strain>
    </source>
</reference>
<sequence length="278" mass="30394">MIAIKPLHSWQEFLEASQRPPSIDFGSGRNGRSSWAGATFEEAQRLGRDGWHVDLPDTDVRVGELRERAGLTRAVSALEPTWDVTGSEVDVGVYLSGVPECMVDAVPRSTSVRGRVVTFLVPATYASTTPHHYITNRGLALAALCSAIIAVGHSVEIWSGYAADLPGEGRFSAVARVIAAGEPLDIGRLCFATAHPAMLRRLWFAVLDAEDRDFALSLVLENYGAPPYSCKATDLPPGVTDPYVFPYLDDLESQWRTLDTALEWSHETFEALGLLRTH</sequence>
<dbReference type="Pfam" id="PF23822">
    <property type="entry name" value="DUF7192"/>
    <property type="match status" value="1"/>
</dbReference>
<dbReference type="Proteomes" id="UP001183604">
    <property type="component" value="Unassembled WGS sequence"/>
</dbReference>
<feature type="domain" description="DUF7192" evidence="1">
    <location>
        <begin position="27"/>
        <end position="227"/>
    </location>
</feature>
<proteinExistence type="predicted"/>
<evidence type="ECO:0000259" key="1">
    <source>
        <dbReference type="Pfam" id="PF23822"/>
    </source>
</evidence>
<dbReference type="RefSeq" id="WP_270122206.1">
    <property type="nucleotide sequence ID" value="NZ_BAAAOM010000008.1"/>
</dbReference>
<comment type="caution">
    <text evidence="2">The sequence shown here is derived from an EMBL/GenBank/DDBJ whole genome shotgun (WGS) entry which is preliminary data.</text>
</comment>
<gene>
    <name evidence="3" type="ORF">J2S69_003579</name>
    <name evidence="2" type="ORF">O2L01_12160</name>
</gene>
<evidence type="ECO:0000313" key="5">
    <source>
        <dbReference type="Proteomes" id="UP001183604"/>
    </source>
</evidence>
<dbReference type="Proteomes" id="UP001145799">
    <property type="component" value="Unassembled WGS sequence"/>
</dbReference>